<dbReference type="RefSeq" id="WP_344415928.1">
    <property type="nucleotide sequence ID" value="NZ_BAAANN010000006.1"/>
</dbReference>
<evidence type="ECO:0000256" key="6">
    <source>
        <dbReference type="ARBA" id="ARBA00023239"/>
    </source>
</evidence>
<keyword evidence="9" id="KW-1185">Reference proteome</keyword>
<dbReference type="InterPro" id="IPR010977">
    <property type="entry name" value="Aromatic_deC"/>
</dbReference>
<keyword evidence="6 7" id="KW-0456">Lyase</keyword>
<dbReference type="Gene3D" id="3.40.640.10">
    <property type="entry name" value="Type I PLP-dependent aspartate aminotransferase-like (Major domain)"/>
    <property type="match status" value="1"/>
</dbReference>
<evidence type="ECO:0000256" key="4">
    <source>
        <dbReference type="ARBA" id="ARBA00022898"/>
    </source>
</evidence>
<dbReference type="Proteomes" id="UP001501116">
    <property type="component" value="Unassembled WGS sequence"/>
</dbReference>
<evidence type="ECO:0000256" key="2">
    <source>
        <dbReference type="ARBA" id="ARBA00009533"/>
    </source>
</evidence>
<dbReference type="PRINTS" id="PR00800">
    <property type="entry name" value="YHDCRBOXLASE"/>
</dbReference>
<dbReference type="PANTHER" id="PTHR11999:SF70">
    <property type="entry name" value="MIP05841P"/>
    <property type="match status" value="1"/>
</dbReference>
<comment type="caution">
    <text evidence="8">The sequence shown here is derived from an EMBL/GenBank/DDBJ whole genome shotgun (WGS) entry which is preliminary data.</text>
</comment>
<evidence type="ECO:0000256" key="5">
    <source>
        <dbReference type="ARBA" id="ARBA00023194"/>
    </source>
</evidence>
<evidence type="ECO:0000256" key="3">
    <source>
        <dbReference type="ARBA" id="ARBA00022793"/>
    </source>
</evidence>
<dbReference type="EMBL" id="BAAANN010000006">
    <property type="protein sequence ID" value="GAA1951138.1"/>
    <property type="molecule type" value="Genomic_DNA"/>
</dbReference>
<evidence type="ECO:0000313" key="8">
    <source>
        <dbReference type="EMBL" id="GAA1951138.1"/>
    </source>
</evidence>
<comment type="cofactor">
    <cofactor evidence="1 7">
        <name>pyridoxal 5'-phosphate</name>
        <dbReference type="ChEBI" id="CHEBI:597326"/>
    </cofactor>
</comment>
<keyword evidence="4 7" id="KW-0663">Pyridoxal phosphate</keyword>
<evidence type="ECO:0000256" key="1">
    <source>
        <dbReference type="ARBA" id="ARBA00001933"/>
    </source>
</evidence>
<reference evidence="9" key="1">
    <citation type="journal article" date="2019" name="Int. J. Syst. Evol. Microbiol.">
        <title>The Global Catalogue of Microorganisms (GCM) 10K type strain sequencing project: providing services to taxonomists for standard genome sequencing and annotation.</title>
        <authorList>
            <consortium name="The Broad Institute Genomics Platform"/>
            <consortium name="The Broad Institute Genome Sequencing Center for Infectious Disease"/>
            <person name="Wu L."/>
            <person name="Ma J."/>
        </authorList>
    </citation>
    <scope>NUCLEOTIDE SEQUENCE [LARGE SCALE GENOMIC DNA]</scope>
    <source>
        <strain evidence="9">JCM 14545</strain>
    </source>
</reference>
<dbReference type="InterPro" id="IPR015424">
    <property type="entry name" value="PyrdxlP-dep_Trfase"/>
</dbReference>
<dbReference type="InterPro" id="IPR002129">
    <property type="entry name" value="PyrdxlP-dep_de-COase"/>
</dbReference>
<accession>A0ABP5BVR1</accession>
<comment type="similarity">
    <text evidence="2 7">Belongs to the group II decarboxylase family.</text>
</comment>
<dbReference type="InterPro" id="IPR015422">
    <property type="entry name" value="PyrdxlP-dep_Trfase_small"/>
</dbReference>
<protein>
    <submittedName>
        <fullName evidence="8">Pyridoxal-dependent decarboxylase</fullName>
    </submittedName>
</protein>
<dbReference type="Gene3D" id="3.90.1150.10">
    <property type="entry name" value="Aspartate Aminotransferase, domain 1"/>
    <property type="match status" value="1"/>
</dbReference>
<evidence type="ECO:0000256" key="7">
    <source>
        <dbReference type="RuleBase" id="RU000382"/>
    </source>
</evidence>
<organism evidence="8 9">
    <name type="scientific">Amycolatopsis minnesotensis</name>
    <dbReference type="NCBI Taxonomy" id="337894"/>
    <lineage>
        <taxon>Bacteria</taxon>
        <taxon>Bacillati</taxon>
        <taxon>Actinomycetota</taxon>
        <taxon>Actinomycetes</taxon>
        <taxon>Pseudonocardiales</taxon>
        <taxon>Pseudonocardiaceae</taxon>
        <taxon>Amycolatopsis</taxon>
    </lineage>
</organism>
<dbReference type="InterPro" id="IPR015421">
    <property type="entry name" value="PyrdxlP-dep_Trfase_major"/>
</dbReference>
<gene>
    <name evidence="8" type="ORF">GCM10009754_19940</name>
</gene>
<dbReference type="Pfam" id="PF00282">
    <property type="entry name" value="Pyridoxal_deC"/>
    <property type="match status" value="1"/>
</dbReference>
<proteinExistence type="inferred from homology"/>
<keyword evidence="5" id="KW-0045">Antibiotic biosynthesis</keyword>
<keyword evidence="3" id="KW-0210">Decarboxylase</keyword>
<evidence type="ECO:0000313" key="9">
    <source>
        <dbReference type="Proteomes" id="UP001501116"/>
    </source>
</evidence>
<dbReference type="SUPFAM" id="SSF53383">
    <property type="entry name" value="PLP-dependent transferases"/>
    <property type="match status" value="1"/>
</dbReference>
<dbReference type="PANTHER" id="PTHR11999">
    <property type="entry name" value="GROUP II PYRIDOXAL-5-PHOSPHATE DECARBOXYLASE"/>
    <property type="match status" value="1"/>
</dbReference>
<sequence length="484" mass="52218">MTDPLGDRELATEAFELVAQAVKPYLDTLSDALVHDTRAETLLAELDGTLPDAGDGTLAAVDRLVRVGTGTATRSSGPRFFHFVVGGATPAAQAGDWLATLLDQNSGLWLSSPLATHVETVALRWLKDLFGLPEGHGGVLTPSATFANLTALACARWWWADRHGVDVTADGLTGLPRMPVLSSGYVHASSRKALQVLGLGRDAVETFARDDTGAADLAAMERRLAELDAPAVLIANAGEVNAGDFDPIDRMADLAESYRAWLHVDGAFGLFAATSPRTAPLVRGVERADSVIADGHKWLNVPYESGFAFVRDPRILGRAFGGWNAPYLPEPDEVRVNYNNLGPESSRRARALPIWATLRAYGRQGHRAMVERHLDLAHHLGELVEDSPGFELLAPVRLCVVCFRYRPAGLSDVDTDLLNQRLGDAIVADGRVFVGTTRYRGVTALRPAIVNWLTTEADIDLLFAVTKELGERLAAQLPAFHKGS</sequence>
<name>A0ABP5BVR1_9PSEU</name>